<gene>
    <name evidence="1" type="ordered locus">Acry_3328</name>
</gene>
<keyword evidence="2" id="KW-1185">Reference proteome</keyword>
<geneLocation type="plasmid" evidence="1 2">
    <name>pACRY02</name>
</geneLocation>
<keyword evidence="1" id="KW-0614">Plasmid</keyword>
<name>A5FTK8_ACICJ</name>
<sequence>MQHRRDQRLMGTVDQLAPLFTTTVQNDIFLIGIDMGDPAHPAGAAILFSGDDEFYGQISDAMPASALSDLAVVFHAADKRIATMMRSSGRRALPREMPDGIASQDLKASPGLVAHRPPFAIIRGANEASGTVLVHLLIQAAGTAEWRTALRVSSGWLGRLAGLAEEASRYPGQALVAQHHSPF</sequence>
<proteinExistence type="predicted"/>
<dbReference type="AlphaFoldDB" id="A5FTK8"/>
<evidence type="ECO:0000313" key="1">
    <source>
        <dbReference type="EMBL" id="ABQ28940.1"/>
    </source>
</evidence>
<dbReference type="EMBL" id="CP000690">
    <property type="protein sequence ID" value="ABQ28940.1"/>
    <property type="molecule type" value="Genomic_DNA"/>
</dbReference>
<protein>
    <submittedName>
        <fullName evidence="1">Uncharacterized protein</fullName>
    </submittedName>
</protein>
<organism evidence="1 2">
    <name type="scientific">Acidiphilium cryptum (strain JF-5)</name>
    <dbReference type="NCBI Taxonomy" id="349163"/>
    <lineage>
        <taxon>Bacteria</taxon>
        <taxon>Pseudomonadati</taxon>
        <taxon>Pseudomonadota</taxon>
        <taxon>Alphaproteobacteria</taxon>
        <taxon>Acetobacterales</taxon>
        <taxon>Acidocellaceae</taxon>
        <taxon>Acidiphilium</taxon>
    </lineage>
</organism>
<dbReference type="Proteomes" id="UP000000245">
    <property type="component" value="Plasmid pACRY02"/>
</dbReference>
<dbReference type="RefSeq" id="WP_011930713.1">
    <property type="nucleotide sequence ID" value="NC_009468.1"/>
</dbReference>
<reference evidence="1 2" key="1">
    <citation type="submission" date="2007-05" db="EMBL/GenBank/DDBJ databases">
        <title>Complete sequence of plasmid2 pACRY02 of Acidiphilium cryptum JF-5.</title>
        <authorList>
            <consortium name="US DOE Joint Genome Institute"/>
            <person name="Copeland A."/>
            <person name="Lucas S."/>
            <person name="Lapidus A."/>
            <person name="Barry K."/>
            <person name="Detter J.C."/>
            <person name="Glavina del Rio T."/>
            <person name="Hammon N."/>
            <person name="Israni S."/>
            <person name="Dalin E."/>
            <person name="Tice H."/>
            <person name="Pitluck S."/>
            <person name="Sims D."/>
            <person name="Brettin T."/>
            <person name="Bruce D."/>
            <person name="Han C."/>
            <person name="Schmutz J."/>
            <person name="Larimer F."/>
            <person name="Land M."/>
            <person name="Hauser L."/>
            <person name="Kyrpides N."/>
            <person name="Kim E."/>
            <person name="Magnuson T."/>
            <person name="Richardson P."/>
        </authorList>
    </citation>
    <scope>NUCLEOTIDE SEQUENCE [LARGE SCALE GENOMIC DNA]</scope>
    <source>
        <strain evidence="2">JF-5</strain>
        <plasmid evidence="2">Plasmid pACRY02</plasmid>
    </source>
</reference>
<dbReference type="HOGENOM" id="CLU_1472197_0_0_5"/>
<dbReference type="KEGG" id="acr:Acry_3328"/>
<accession>A5FTK8</accession>
<evidence type="ECO:0000313" key="2">
    <source>
        <dbReference type="Proteomes" id="UP000000245"/>
    </source>
</evidence>